<dbReference type="EMBL" id="WUAV01000005">
    <property type="protein sequence ID" value="KAF1754240.1"/>
    <property type="molecule type" value="Genomic_DNA"/>
</dbReference>
<dbReference type="GeneID" id="9807986"/>
<dbReference type="SMART" id="SM00256">
    <property type="entry name" value="FBOX"/>
    <property type="match status" value="2"/>
</dbReference>
<proteinExistence type="predicted"/>
<evidence type="ECO:0000259" key="1">
    <source>
        <dbReference type="PROSITE" id="PS50181"/>
    </source>
</evidence>
<dbReference type="CTD" id="9807986"/>
<dbReference type="Proteomes" id="UP000483820">
    <property type="component" value="Chromosome V"/>
</dbReference>
<dbReference type="KEGG" id="crq:GCK72_020800"/>
<feature type="domain" description="F-box" evidence="1">
    <location>
        <begin position="260"/>
        <end position="307"/>
    </location>
</feature>
<dbReference type="RefSeq" id="XP_053582714.1">
    <property type="nucleotide sequence ID" value="XM_053733801.1"/>
</dbReference>
<dbReference type="GO" id="GO:0045087">
    <property type="term" value="P:innate immune response"/>
    <property type="evidence" value="ECO:0007669"/>
    <property type="project" value="TreeGrafter"/>
</dbReference>
<evidence type="ECO:0000313" key="2">
    <source>
        <dbReference type="EMBL" id="KAF1754240.1"/>
    </source>
</evidence>
<name>A0A6A5GGG8_CAERE</name>
<protein>
    <recommendedName>
        <fullName evidence="1">F-box domain-containing protein</fullName>
    </recommendedName>
</protein>
<dbReference type="Pfam" id="PF00646">
    <property type="entry name" value="F-box"/>
    <property type="match status" value="2"/>
</dbReference>
<evidence type="ECO:0000313" key="3">
    <source>
        <dbReference type="Proteomes" id="UP000483820"/>
    </source>
</evidence>
<dbReference type="InterPro" id="IPR001810">
    <property type="entry name" value="F-box_dom"/>
</dbReference>
<accession>A0A6A5GGG8</accession>
<dbReference type="PROSITE" id="PS50181">
    <property type="entry name" value="FBOX"/>
    <property type="match status" value="2"/>
</dbReference>
<dbReference type="AlphaFoldDB" id="A0A6A5GGG8"/>
<sequence>MPTLLDLPDLAMRHLMKKLNFDSICTLRKVNHGLRTFIDEEKRDFKFDKLHLLLENEMAVLTLSAGWESLVITYFKGDKKTCLVSKGGRDRPARTSYLKACCIDLEMLLKNQKSIFKSVTVLFRCTVFEDRIETKRGEKLLEKITKQFLTDIANVLQSRDVPIKTQHLDMHVMNHDQLMAVLPYLCPETLTNLNLKRSQQRSQDLELDEVLKTKQFKRLTAFKVSGFRTTVSVDNFSNLVFSDISLETVKVDDLLFLKEMANLLDLPDLAMSNVLGYLDLNAILTLRKVNRALREFVDEEKPDFKIMGLFISLKPDNVHLELYIDEKNPILVEYCREGDTTSVFCRQRKTVNLDVMKTCANDLEIILKNQKSISKEIGVFFDFPESQTRLDNDEYEAQLRQRTEPFLTDFEKILGSRDHKIQTRFLRMNVIDQFQVMAVLPYLYPETLRVMHLNASNHVPDQTLEMNEIVKSEQWKRIQRFMSHGFFISESLNHFAHLSKLYISIKTVTTDELLMVKEASV</sequence>
<dbReference type="InterPro" id="IPR040161">
    <property type="entry name" value="FB224"/>
</dbReference>
<dbReference type="Pfam" id="PF01827">
    <property type="entry name" value="FTH"/>
    <property type="match status" value="2"/>
</dbReference>
<feature type="domain" description="F-box" evidence="1">
    <location>
        <begin position="1"/>
        <end position="50"/>
    </location>
</feature>
<comment type="caution">
    <text evidence="2">The sequence shown here is derived from an EMBL/GenBank/DDBJ whole genome shotgun (WGS) entry which is preliminary data.</text>
</comment>
<gene>
    <name evidence="2" type="ORF">GCK72_020800</name>
</gene>
<dbReference type="PANTHER" id="PTHR23015:SF4">
    <property type="entry name" value="DUF38 DOMAIN-CONTAINING PROTEIN-RELATED"/>
    <property type="match status" value="1"/>
</dbReference>
<dbReference type="PANTHER" id="PTHR23015">
    <property type="entry name" value="UNCHARACTERIZED C.ELEGANS PROTEIN"/>
    <property type="match status" value="1"/>
</dbReference>
<dbReference type="InterPro" id="IPR002900">
    <property type="entry name" value="DUF38/FTH_CAE_spp"/>
</dbReference>
<organism evidence="2 3">
    <name type="scientific">Caenorhabditis remanei</name>
    <name type="common">Caenorhabditis vulgaris</name>
    <dbReference type="NCBI Taxonomy" id="31234"/>
    <lineage>
        <taxon>Eukaryota</taxon>
        <taxon>Metazoa</taxon>
        <taxon>Ecdysozoa</taxon>
        <taxon>Nematoda</taxon>
        <taxon>Chromadorea</taxon>
        <taxon>Rhabditida</taxon>
        <taxon>Rhabditina</taxon>
        <taxon>Rhabditomorpha</taxon>
        <taxon>Rhabditoidea</taxon>
        <taxon>Rhabditidae</taxon>
        <taxon>Peloderinae</taxon>
        <taxon>Caenorhabditis</taxon>
    </lineage>
</organism>
<reference evidence="2 3" key="1">
    <citation type="submission" date="2019-12" db="EMBL/GenBank/DDBJ databases">
        <title>Chromosome-level assembly of the Caenorhabditis remanei genome.</title>
        <authorList>
            <person name="Teterina A.A."/>
            <person name="Willis J.H."/>
            <person name="Phillips P.C."/>
        </authorList>
    </citation>
    <scope>NUCLEOTIDE SEQUENCE [LARGE SCALE GENOMIC DNA]</scope>
    <source>
        <strain evidence="2 3">PX506</strain>
        <tissue evidence="2">Whole organism</tissue>
    </source>
</reference>